<sequence length="30" mass="3237">MVVFAASAGRGLLSSKPLKIPIEIDYIFSL</sequence>
<dbReference type="EMBL" id="UFSM01000001">
    <property type="protein sequence ID" value="SUU87225.1"/>
    <property type="molecule type" value="Genomic_DNA"/>
</dbReference>
<name>A0A380WEN1_AMIAI</name>
<organism evidence="1 2">
    <name type="scientific">Aminobacter aminovorans</name>
    <name type="common">Chelatobacter heintzii</name>
    <dbReference type="NCBI Taxonomy" id="83263"/>
    <lineage>
        <taxon>Bacteria</taxon>
        <taxon>Pseudomonadati</taxon>
        <taxon>Pseudomonadota</taxon>
        <taxon>Alphaproteobacteria</taxon>
        <taxon>Hyphomicrobiales</taxon>
        <taxon>Phyllobacteriaceae</taxon>
        <taxon>Aminobacter</taxon>
    </lineage>
</organism>
<accession>A0A380WEN1</accession>
<gene>
    <name evidence="1" type="ORF">NCTC10684_00417</name>
</gene>
<reference evidence="1 2" key="1">
    <citation type="submission" date="2018-06" db="EMBL/GenBank/DDBJ databases">
        <authorList>
            <consortium name="Pathogen Informatics"/>
            <person name="Doyle S."/>
        </authorList>
    </citation>
    <scope>NUCLEOTIDE SEQUENCE [LARGE SCALE GENOMIC DNA]</scope>
    <source>
        <strain evidence="1 2">NCTC10684</strain>
    </source>
</reference>
<proteinExistence type="predicted"/>
<dbReference type="AlphaFoldDB" id="A0A380WEN1"/>
<evidence type="ECO:0000313" key="1">
    <source>
        <dbReference type="EMBL" id="SUU87225.1"/>
    </source>
</evidence>
<evidence type="ECO:0000313" key="2">
    <source>
        <dbReference type="Proteomes" id="UP000254701"/>
    </source>
</evidence>
<dbReference type="Proteomes" id="UP000254701">
    <property type="component" value="Unassembled WGS sequence"/>
</dbReference>
<protein>
    <submittedName>
        <fullName evidence="1">Uncharacterized protein</fullName>
    </submittedName>
</protein>